<keyword evidence="2" id="KW-1185">Reference proteome</keyword>
<evidence type="ECO:0000313" key="2">
    <source>
        <dbReference type="Proteomes" id="UP001449795"/>
    </source>
</evidence>
<dbReference type="Pfam" id="PF09998">
    <property type="entry name" value="DUF2239"/>
    <property type="match status" value="1"/>
</dbReference>
<sequence length="207" mass="22259">MSSDTPANTLAIPCTGFAGARKIASGSLADVALALNPLAETAKDPLLIFADDTGTVLDIDLRGSTADMLYRLTRYQAPQPPQPPAAAKPRGRPKLGVIAREVTLLPRHWDWLAAQPGGASQALRRLVDQARKADGGQTARRLAHERAYRVMAALAGDYPGFEDAARALFADDIDALARAAAPWPQDVRDYAVKLAQPQEQPQDQSRE</sequence>
<evidence type="ECO:0000313" key="1">
    <source>
        <dbReference type="EMBL" id="XAE41346.1"/>
    </source>
</evidence>
<gene>
    <name evidence="1" type="ORF">AAC691_13645</name>
</gene>
<proteinExistence type="predicted"/>
<protein>
    <submittedName>
        <fullName evidence="1">DUF2239 family protein</fullName>
    </submittedName>
</protein>
<organism evidence="1 2">
    <name type="scientific">Nguyenibacter vanlangensis</name>
    <dbReference type="NCBI Taxonomy" id="1216886"/>
    <lineage>
        <taxon>Bacteria</taxon>
        <taxon>Pseudomonadati</taxon>
        <taxon>Pseudomonadota</taxon>
        <taxon>Alphaproteobacteria</taxon>
        <taxon>Acetobacterales</taxon>
        <taxon>Acetobacteraceae</taxon>
        <taxon>Nguyenibacter</taxon>
    </lineage>
</organism>
<dbReference type="RefSeq" id="WP_342627300.1">
    <property type="nucleotide sequence ID" value="NZ_CP152276.1"/>
</dbReference>
<name>A0ABZ3D0R9_9PROT</name>
<dbReference type="InterPro" id="IPR018715">
    <property type="entry name" value="DUF2239"/>
</dbReference>
<dbReference type="EMBL" id="CP152276">
    <property type="protein sequence ID" value="XAE41346.1"/>
    <property type="molecule type" value="Genomic_DNA"/>
</dbReference>
<dbReference type="Proteomes" id="UP001449795">
    <property type="component" value="Chromosome"/>
</dbReference>
<reference evidence="1 2" key="1">
    <citation type="submission" date="2024-04" db="EMBL/GenBank/DDBJ databases">
        <title>Complete genome sequence of Nguyenibacter vanlangesis HBCM-1154, a strain capable of nitrogen fixation, IAA production, and phosphorus solubilization isolated from sugarcane soil.</title>
        <authorList>
            <person name="MY HANH P."/>
        </authorList>
    </citation>
    <scope>NUCLEOTIDE SEQUENCE [LARGE SCALE GENOMIC DNA]</scope>
    <source>
        <strain evidence="1 2">HBCM 1154</strain>
    </source>
</reference>
<accession>A0ABZ3D0R9</accession>